<feature type="transmembrane region" description="Helical" evidence="1">
    <location>
        <begin position="47"/>
        <end position="68"/>
    </location>
</feature>
<evidence type="ECO:0000313" key="3">
    <source>
        <dbReference type="Proteomes" id="UP001157034"/>
    </source>
</evidence>
<protein>
    <submittedName>
        <fullName evidence="2">Uncharacterized protein</fullName>
    </submittedName>
</protein>
<gene>
    <name evidence="2" type="ORF">GCM10025881_15660</name>
</gene>
<name>A0ABQ6K7H7_9MICO</name>
<accession>A0ABQ6K7H7</accession>
<evidence type="ECO:0000256" key="1">
    <source>
        <dbReference type="SAM" id="Phobius"/>
    </source>
</evidence>
<evidence type="ECO:0000313" key="2">
    <source>
        <dbReference type="EMBL" id="GMA94742.1"/>
    </source>
</evidence>
<reference evidence="3" key="1">
    <citation type="journal article" date="2019" name="Int. J. Syst. Evol. Microbiol.">
        <title>The Global Catalogue of Microorganisms (GCM) 10K type strain sequencing project: providing services to taxonomists for standard genome sequencing and annotation.</title>
        <authorList>
            <consortium name="The Broad Institute Genomics Platform"/>
            <consortium name="The Broad Institute Genome Sequencing Center for Infectious Disease"/>
            <person name="Wu L."/>
            <person name="Ma J."/>
        </authorList>
    </citation>
    <scope>NUCLEOTIDE SEQUENCE [LARGE SCALE GENOMIC DNA]</scope>
    <source>
        <strain evidence="3">NBRC 108894</strain>
    </source>
</reference>
<keyword evidence="1" id="KW-1133">Transmembrane helix</keyword>
<proteinExistence type="predicted"/>
<comment type="caution">
    <text evidence="2">The sequence shown here is derived from an EMBL/GenBank/DDBJ whole genome shotgun (WGS) entry which is preliminary data.</text>
</comment>
<dbReference type="RefSeq" id="WP_284253637.1">
    <property type="nucleotide sequence ID" value="NZ_BSVB01000001.1"/>
</dbReference>
<dbReference type="Proteomes" id="UP001157034">
    <property type="component" value="Unassembled WGS sequence"/>
</dbReference>
<keyword evidence="1" id="KW-0812">Transmembrane</keyword>
<keyword evidence="1" id="KW-0472">Membrane</keyword>
<dbReference type="EMBL" id="BSVB01000001">
    <property type="protein sequence ID" value="GMA94742.1"/>
    <property type="molecule type" value="Genomic_DNA"/>
</dbReference>
<keyword evidence="3" id="KW-1185">Reference proteome</keyword>
<organism evidence="2 3">
    <name type="scientific">Pseudolysinimonas kribbensis</name>
    <dbReference type="NCBI Taxonomy" id="433641"/>
    <lineage>
        <taxon>Bacteria</taxon>
        <taxon>Bacillati</taxon>
        <taxon>Actinomycetota</taxon>
        <taxon>Actinomycetes</taxon>
        <taxon>Micrococcales</taxon>
        <taxon>Microbacteriaceae</taxon>
        <taxon>Pseudolysinimonas</taxon>
    </lineage>
</organism>
<sequence>MTSRRQPVTAPVGIALVLALIGVELTLLVAGIRDGQIAWRLHLVVQLLPWAIANLVSGLLLLPAAWLLHRRRIAELVRTRRISDVIRQTRIEAARKRAADAVSAARIGVTVHPATGKITGTRKGLVTAPHTTPAGRHSRS</sequence>
<feature type="transmembrane region" description="Helical" evidence="1">
    <location>
        <begin position="12"/>
        <end position="32"/>
    </location>
</feature>